<evidence type="ECO:0000256" key="4">
    <source>
        <dbReference type="ARBA" id="ARBA00022840"/>
    </source>
</evidence>
<organism evidence="5 6">
    <name type="scientific">Weissella soli</name>
    <dbReference type="NCBI Taxonomy" id="155866"/>
    <lineage>
        <taxon>Bacteria</taxon>
        <taxon>Bacillati</taxon>
        <taxon>Bacillota</taxon>
        <taxon>Bacilli</taxon>
        <taxon>Lactobacillales</taxon>
        <taxon>Lactobacillaceae</taxon>
        <taxon>Weissella</taxon>
    </lineage>
</organism>
<proteinExistence type="inferred from homology"/>
<gene>
    <name evidence="5" type="ORF">DFP99_1008</name>
</gene>
<dbReference type="AlphaFoldDB" id="A0A288QV82"/>
<dbReference type="InterPro" id="IPR003593">
    <property type="entry name" value="AAA+_ATPase"/>
</dbReference>
<keyword evidence="6" id="KW-1185">Reference proteome</keyword>
<dbReference type="PROSITE" id="PS50893">
    <property type="entry name" value="ABC_TRANSPORTER_2"/>
    <property type="match status" value="1"/>
</dbReference>
<keyword evidence="3" id="KW-0547">Nucleotide-binding</keyword>
<dbReference type="InterPro" id="IPR003439">
    <property type="entry name" value="ABC_transporter-like_ATP-bd"/>
</dbReference>
<dbReference type="PANTHER" id="PTHR42734:SF5">
    <property type="entry name" value="IRON TRANSPORT SYSTEM ATP-BINDING PROTEIN HI_0361-RELATED"/>
    <property type="match status" value="1"/>
</dbReference>
<dbReference type="SUPFAM" id="SSF52540">
    <property type="entry name" value="P-loop containing nucleoside triphosphate hydrolases"/>
    <property type="match status" value="1"/>
</dbReference>
<comment type="similarity">
    <text evidence="1">Belongs to the ABC transporter superfamily.</text>
</comment>
<dbReference type="Proteomes" id="UP000254912">
    <property type="component" value="Unassembled WGS sequence"/>
</dbReference>
<dbReference type="InterPro" id="IPR017871">
    <property type="entry name" value="ABC_transporter-like_CS"/>
</dbReference>
<dbReference type="PANTHER" id="PTHR42734">
    <property type="entry name" value="METAL TRANSPORT SYSTEM ATP-BINDING PROTEIN TM_0124-RELATED"/>
    <property type="match status" value="1"/>
</dbReference>
<sequence>MLNIQHIIVGYGPRTVLEDFSLQLTTGKMIGILGPNGAGKSTLIKAILGLVPLRQGEIWFNQQAVTRKLRQAAFAYVPQSSDLDTTAPLTLYDLVAMGRMVQKRPWDRMTSGDKQAIEHALATLNITQLRDRPVSDLSGGQRQRALVARALVQEAQVYFLDEPFVGIDATSEAVIIGVLRHLRAAGKLILIVHHDLSNVAAYFDEIVLLNHQVVAQGTPADVLNETTLYKTYGDHVVLFAPGKVANDE</sequence>
<dbReference type="PROSITE" id="PS00211">
    <property type="entry name" value="ABC_TRANSPORTER_1"/>
    <property type="match status" value="1"/>
</dbReference>
<dbReference type="GO" id="GO:0005524">
    <property type="term" value="F:ATP binding"/>
    <property type="evidence" value="ECO:0007669"/>
    <property type="project" value="UniProtKB-KW"/>
</dbReference>
<dbReference type="Gene3D" id="3.40.50.300">
    <property type="entry name" value="P-loop containing nucleotide triphosphate hydrolases"/>
    <property type="match status" value="1"/>
</dbReference>
<evidence type="ECO:0000313" key="5">
    <source>
        <dbReference type="EMBL" id="RDL06625.1"/>
    </source>
</evidence>
<dbReference type="InterPro" id="IPR027417">
    <property type="entry name" value="P-loop_NTPase"/>
</dbReference>
<protein>
    <submittedName>
        <fullName evidence="5">Manganese/iron transport system ATP-binding protein/iron/zinc/copper transport system ATP-binding protein/manganese/zinc/iron transport system ATP-binding protein</fullName>
    </submittedName>
</protein>
<dbReference type="InterPro" id="IPR050153">
    <property type="entry name" value="Metal_Ion_Import_ABC"/>
</dbReference>
<dbReference type="GeneID" id="94545258"/>
<dbReference type="KEGG" id="wso:WSWS_00044"/>
<dbReference type="EMBL" id="QRAS01000002">
    <property type="protein sequence ID" value="RDL06625.1"/>
    <property type="molecule type" value="Genomic_DNA"/>
</dbReference>
<evidence type="ECO:0000256" key="2">
    <source>
        <dbReference type="ARBA" id="ARBA00022448"/>
    </source>
</evidence>
<dbReference type="FunFam" id="3.40.50.300:FF:000134">
    <property type="entry name" value="Iron-enterobactin ABC transporter ATP-binding protein"/>
    <property type="match status" value="1"/>
</dbReference>
<dbReference type="GO" id="GO:0016887">
    <property type="term" value="F:ATP hydrolysis activity"/>
    <property type="evidence" value="ECO:0007669"/>
    <property type="project" value="InterPro"/>
</dbReference>
<dbReference type="Pfam" id="PF00005">
    <property type="entry name" value="ABC_tran"/>
    <property type="match status" value="1"/>
</dbReference>
<keyword evidence="4 5" id="KW-0067">ATP-binding</keyword>
<accession>A0A288QV82</accession>
<reference evidence="5 6" key="1">
    <citation type="submission" date="2018-07" db="EMBL/GenBank/DDBJ databases">
        <title>Genomic Encyclopedia of Type Strains, Phase III (KMG-III): the genomes of soil and plant-associated and newly described type strains.</title>
        <authorList>
            <person name="Whitman W."/>
        </authorList>
    </citation>
    <scope>NUCLEOTIDE SEQUENCE [LARGE SCALE GENOMIC DNA]</scope>
    <source>
        <strain evidence="5 6">CECT 7031</strain>
    </source>
</reference>
<keyword evidence="2" id="KW-0813">Transport</keyword>
<dbReference type="RefSeq" id="WP_070229374.1">
    <property type="nucleotide sequence ID" value="NZ_BJYO01000003.1"/>
</dbReference>
<evidence type="ECO:0000256" key="3">
    <source>
        <dbReference type="ARBA" id="ARBA00022741"/>
    </source>
</evidence>
<comment type="caution">
    <text evidence="5">The sequence shown here is derived from an EMBL/GenBank/DDBJ whole genome shotgun (WGS) entry which is preliminary data.</text>
</comment>
<dbReference type="CDD" id="cd03235">
    <property type="entry name" value="ABC_Metallic_Cations"/>
    <property type="match status" value="1"/>
</dbReference>
<name>A0A288QV82_9LACO</name>
<evidence type="ECO:0000313" key="6">
    <source>
        <dbReference type="Proteomes" id="UP000254912"/>
    </source>
</evidence>
<dbReference type="SMART" id="SM00382">
    <property type="entry name" value="AAA"/>
    <property type="match status" value="1"/>
</dbReference>
<evidence type="ECO:0000256" key="1">
    <source>
        <dbReference type="ARBA" id="ARBA00005417"/>
    </source>
</evidence>